<dbReference type="AlphaFoldDB" id="A0A9P3GMS9"/>
<dbReference type="EMBL" id="BPQB01000074">
    <property type="protein sequence ID" value="GJE97621.1"/>
    <property type="molecule type" value="Genomic_DNA"/>
</dbReference>
<feature type="signal peptide" evidence="1">
    <location>
        <begin position="1"/>
        <end position="22"/>
    </location>
</feature>
<proteinExistence type="predicted"/>
<evidence type="ECO:0000256" key="1">
    <source>
        <dbReference type="SAM" id="SignalP"/>
    </source>
</evidence>
<reference evidence="2 3" key="1">
    <citation type="submission" date="2021-08" db="EMBL/GenBank/DDBJ databases">
        <title>Draft Genome Sequence of Phanerochaete sordida strain YK-624.</title>
        <authorList>
            <person name="Mori T."/>
            <person name="Dohra H."/>
            <person name="Suzuki T."/>
            <person name="Kawagishi H."/>
            <person name="Hirai H."/>
        </authorList>
    </citation>
    <scope>NUCLEOTIDE SEQUENCE [LARGE SCALE GENOMIC DNA]</scope>
    <source>
        <strain evidence="2 3">YK-624</strain>
    </source>
</reference>
<dbReference type="OrthoDB" id="3342934at2759"/>
<gene>
    <name evidence="2" type="ORF">PsYK624_138420</name>
</gene>
<organism evidence="2 3">
    <name type="scientific">Phanerochaete sordida</name>
    <dbReference type="NCBI Taxonomy" id="48140"/>
    <lineage>
        <taxon>Eukaryota</taxon>
        <taxon>Fungi</taxon>
        <taxon>Dikarya</taxon>
        <taxon>Basidiomycota</taxon>
        <taxon>Agaricomycotina</taxon>
        <taxon>Agaricomycetes</taxon>
        <taxon>Polyporales</taxon>
        <taxon>Phanerochaetaceae</taxon>
        <taxon>Phanerochaete</taxon>
    </lineage>
</organism>
<evidence type="ECO:0000313" key="2">
    <source>
        <dbReference type="EMBL" id="GJE97621.1"/>
    </source>
</evidence>
<feature type="chain" id="PRO_5040291650" evidence="1">
    <location>
        <begin position="23"/>
        <end position="153"/>
    </location>
</feature>
<comment type="caution">
    <text evidence="2">The sequence shown here is derived from an EMBL/GenBank/DDBJ whole genome shotgun (WGS) entry which is preliminary data.</text>
</comment>
<name>A0A9P3GMS9_9APHY</name>
<accession>A0A9P3GMS9</accession>
<keyword evidence="3" id="KW-1185">Reference proteome</keyword>
<sequence length="153" mass="15601">MHLPPAFLVLFTSAALLANADAETHTVIFVNNCGFGTPLLKANGQTLSTGQTVSFDGPLLSAFAFLQTGSCGDNGESCTLVETTLRNPTSPGLGSVSDISLIPPHSFSVASGFEYFNGCDGAGADCTSNSCVTAFHGPGDPPVQVPCEADNVS</sequence>
<evidence type="ECO:0000313" key="3">
    <source>
        <dbReference type="Proteomes" id="UP000703269"/>
    </source>
</evidence>
<dbReference type="Proteomes" id="UP000703269">
    <property type="component" value="Unassembled WGS sequence"/>
</dbReference>
<protein>
    <submittedName>
        <fullName evidence="2">Glycopeptide</fullName>
    </submittedName>
</protein>
<keyword evidence="1" id="KW-0732">Signal</keyword>